<evidence type="ECO:0000256" key="1">
    <source>
        <dbReference type="ARBA" id="ARBA00023115"/>
    </source>
</evidence>
<feature type="region of interest" description="Disordered" evidence="2">
    <location>
        <begin position="249"/>
        <end position="273"/>
    </location>
</feature>
<accession>A0A077LX19</accession>
<organism evidence="3 4">
    <name type="scientific">Nostocoides japonicum T1-X7</name>
    <dbReference type="NCBI Taxonomy" id="1194083"/>
    <lineage>
        <taxon>Bacteria</taxon>
        <taxon>Bacillati</taxon>
        <taxon>Actinomycetota</taxon>
        <taxon>Actinomycetes</taxon>
        <taxon>Micrococcales</taxon>
        <taxon>Intrasporangiaceae</taxon>
        <taxon>Nostocoides</taxon>
    </lineage>
</organism>
<dbReference type="Proteomes" id="UP000035721">
    <property type="component" value="Unassembled WGS sequence"/>
</dbReference>
<proteinExistence type="predicted"/>
<dbReference type="NCBIfam" id="NF037959">
    <property type="entry name" value="MFS_SpdSyn"/>
    <property type="match status" value="1"/>
</dbReference>
<dbReference type="RefSeq" id="WP_048553265.1">
    <property type="nucleotide sequence ID" value="NZ_HF570958.1"/>
</dbReference>
<dbReference type="CDD" id="cd02440">
    <property type="entry name" value="AdoMet_MTases"/>
    <property type="match status" value="1"/>
</dbReference>
<evidence type="ECO:0000313" key="4">
    <source>
        <dbReference type="Proteomes" id="UP000035721"/>
    </source>
</evidence>
<dbReference type="GO" id="GO:0006596">
    <property type="term" value="P:polyamine biosynthetic process"/>
    <property type="evidence" value="ECO:0007669"/>
    <property type="project" value="UniProtKB-KW"/>
</dbReference>
<dbReference type="EMBL" id="CAJB01000037">
    <property type="protein sequence ID" value="CCH76544.1"/>
    <property type="molecule type" value="Genomic_DNA"/>
</dbReference>
<reference evidence="3 4" key="1">
    <citation type="journal article" date="2013" name="ISME J.">
        <title>A metabolic model for members of the genus Tetrasphaera involved in enhanced biological phosphorus removal.</title>
        <authorList>
            <person name="Kristiansen R."/>
            <person name="Nguyen H.T.T."/>
            <person name="Saunders A.M."/>
            <person name="Nielsen J.L."/>
            <person name="Wimmer R."/>
            <person name="Le V.Q."/>
            <person name="McIlroy S.J."/>
            <person name="Petrovski S."/>
            <person name="Seviour R.J."/>
            <person name="Calteau A."/>
            <person name="Nielsen K.L."/>
            <person name="Nielsen P.H."/>
        </authorList>
    </citation>
    <scope>NUCLEOTIDE SEQUENCE [LARGE SCALE GENOMIC DNA]</scope>
    <source>
        <strain evidence="3 4">T1-X7</strain>
    </source>
</reference>
<dbReference type="PANTHER" id="PTHR43317:SF1">
    <property type="entry name" value="THERMOSPERMINE SYNTHASE ACAULIS5"/>
    <property type="match status" value="1"/>
</dbReference>
<dbReference type="PANTHER" id="PTHR43317">
    <property type="entry name" value="THERMOSPERMINE SYNTHASE ACAULIS5"/>
    <property type="match status" value="1"/>
</dbReference>
<keyword evidence="1" id="KW-0620">Polyamine biosynthesis</keyword>
<keyword evidence="4" id="KW-1185">Reference proteome</keyword>
<dbReference type="AlphaFoldDB" id="A0A077LX19"/>
<protein>
    <recommendedName>
        <fullName evidence="5">Spermidine synthase</fullName>
    </recommendedName>
</protein>
<evidence type="ECO:0000256" key="2">
    <source>
        <dbReference type="SAM" id="MobiDB-lite"/>
    </source>
</evidence>
<evidence type="ECO:0000313" key="3">
    <source>
        <dbReference type="EMBL" id="CCH76544.1"/>
    </source>
</evidence>
<comment type="caution">
    <text evidence="3">The sequence shown here is derived from an EMBL/GenBank/DDBJ whole genome shotgun (WGS) entry which is preliminary data.</text>
</comment>
<sequence>MPDATEPRPRFEVVRDPRGGATVVLDGRPQSYVAPDDPLLLAFEYVQQLALVLDALPEGRLAVTHVGGAGLTLPRWVEATRPGSPQIVLEPDAELTAAVRRALPLPRGHRIRVRAVDGRTGLTDLADASADAIVVDAFADGRVPAELTTLEAVTAYARVLRPGGVLLLNVTDEPDRRYLARVLATVCHVLPHLVALTTGDVAKGRRFGNWVVAASAASLPVDGLRRAVASAPLPTTLLDDAALRGVSRSGRSLTDADGARSPAPPVPGRWRVR</sequence>
<dbReference type="SUPFAM" id="SSF53335">
    <property type="entry name" value="S-adenosyl-L-methionine-dependent methyltransferases"/>
    <property type="match status" value="1"/>
</dbReference>
<dbReference type="STRING" id="1194083.BN12_1310005"/>
<dbReference type="InterPro" id="IPR029063">
    <property type="entry name" value="SAM-dependent_MTases_sf"/>
</dbReference>
<dbReference type="Gene3D" id="3.40.50.150">
    <property type="entry name" value="Vaccinia Virus protein VP39"/>
    <property type="match status" value="1"/>
</dbReference>
<name>A0A077LX19_9MICO</name>
<gene>
    <name evidence="3" type="ORF">BN12_1310005</name>
</gene>
<evidence type="ECO:0008006" key="5">
    <source>
        <dbReference type="Google" id="ProtNLM"/>
    </source>
</evidence>